<evidence type="ECO:0000256" key="2">
    <source>
        <dbReference type="SAM" id="MobiDB-lite"/>
    </source>
</evidence>
<keyword evidence="1" id="KW-0175">Coiled coil</keyword>
<feature type="region of interest" description="Disordered" evidence="2">
    <location>
        <begin position="201"/>
        <end position="220"/>
    </location>
</feature>
<evidence type="ECO:0000313" key="3">
    <source>
        <dbReference type="EnsemblMetazoa" id="OVOC8952.1"/>
    </source>
</evidence>
<feature type="coiled-coil region" evidence="1">
    <location>
        <begin position="919"/>
        <end position="946"/>
    </location>
</feature>
<dbReference type="OMA" id="IQQCPYN"/>
<organism evidence="3 4">
    <name type="scientific">Onchocerca volvulus</name>
    <dbReference type="NCBI Taxonomy" id="6282"/>
    <lineage>
        <taxon>Eukaryota</taxon>
        <taxon>Metazoa</taxon>
        <taxon>Ecdysozoa</taxon>
        <taxon>Nematoda</taxon>
        <taxon>Chromadorea</taxon>
        <taxon>Rhabditida</taxon>
        <taxon>Spirurina</taxon>
        <taxon>Spiruromorpha</taxon>
        <taxon>Filarioidea</taxon>
        <taxon>Onchocercidae</taxon>
        <taxon>Onchocerca</taxon>
    </lineage>
</organism>
<name>A0A8R1TZY5_ONCVO</name>
<protein>
    <submittedName>
        <fullName evidence="3">Uncharacterized protein</fullName>
    </submittedName>
</protein>
<feature type="compositionally biased region" description="Polar residues" evidence="2">
    <location>
        <begin position="205"/>
        <end position="220"/>
    </location>
</feature>
<reference evidence="4" key="1">
    <citation type="submission" date="2013-10" db="EMBL/GenBank/DDBJ databases">
        <title>Genome sequencing of Onchocerca volvulus.</title>
        <authorList>
            <person name="Cotton J."/>
            <person name="Tsai J."/>
            <person name="Stanley E."/>
            <person name="Tracey A."/>
            <person name="Holroyd N."/>
            <person name="Lustigman S."/>
            <person name="Berriman M."/>
        </authorList>
    </citation>
    <scope>NUCLEOTIDE SEQUENCE</scope>
</reference>
<accession>A0A8R1TZY5</accession>
<feature type="compositionally biased region" description="Low complexity" evidence="2">
    <location>
        <begin position="95"/>
        <end position="108"/>
    </location>
</feature>
<keyword evidence="4" id="KW-1185">Reference proteome</keyword>
<feature type="compositionally biased region" description="Low complexity" evidence="2">
    <location>
        <begin position="451"/>
        <end position="465"/>
    </location>
</feature>
<feature type="compositionally biased region" description="Low complexity" evidence="2">
    <location>
        <begin position="380"/>
        <end position="415"/>
    </location>
</feature>
<dbReference type="Proteomes" id="UP000024404">
    <property type="component" value="Unassembled WGS sequence"/>
</dbReference>
<proteinExistence type="predicted"/>
<evidence type="ECO:0000256" key="1">
    <source>
        <dbReference type="SAM" id="Coils"/>
    </source>
</evidence>
<feature type="region of interest" description="Disordered" evidence="2">
    <location>
        <begin position="438"/>
        <end position="470"/>
    </location>
</feature>
<feature type="region of interest" description="Disordered" evidence="2">
    <location>
        <begin position="380"/>
        <end position="422"/>
    </location>
</feature>
<evidence type="ECO:0000313" key="4">
    <source>
        <dbReference type="Proteomes" id="UP000024404"/>
    </source>
</evidence>
<reference evidence="3" key="2">
    <citation type="submission" date="2022-06" db="UniProtKB">
        <authorList>
            <consortium name="EnsemblMetazoa"/>
        </authorList>
    </citation>
    <scope>IDENTIFICATION</scope>
</reference>
<feature type="compositionally biased region" description="Polar residues" evidence="2">
    <location>
        <begin position="438"/>
        <end position="450"/>
    </location>
</feature>
<dbReference type="EMBL" id="CMVM020000250">
    <property type="status" value="NOT_ANNOTATED_CDS"/>
    <property type="molecule type" value="Genomic_DNA"/>
</dbReference>
<dbReference type="EnsemblMetazoa" id="OVOC8952.1">
    <property type="protein sequence ID" value="OVOC8952.1"/>
    <property type="gene ID" value="WBGene00245761"/>
</dbReference>
<feature type="region of interest" description="Disordered" evidence="2">
    <location>
        <begin position="79"/>
        <end position="108"/>
    </location>
</feature>
<dbReference type="AlphaFoldDB" id="A0A8R1TZY5"/>
<feature type="region of interest" description="Disordered" evidence="2">
    <location>
        <begin position="599"/>
        <end position="620"/>
    </location>
</feature>
<sequence length="951" mass="106952">MVKDDDDDDDDNSDDKGQIIGQLRKLEGKVLDDTYIDPIHSFAMTQHSHNGRRFEQFSNNPVQLSRYYRYGYRSGYYGMSEQSSSRSRETFRATQNQQEQAFHQSSQQLRIEFSGQQNDLSLLEVLSQRIPVMQLSREVIDAVLMNGVRELLLPFSSSIQQPYLQQILRQAEQHAQASQQRYPEENNQFVLQLPIQTSQQLQQQASRMSPESHTEQSSLQVPLQQMLHLINFGNTNTQMLSQSSQLLANSNLSSQDSSRQSHTQRIESLLPQASRQSPQIIQQENPQSSHLCVELSQQANQPLQQRQESLDVSQQQRVPETQQLLLQISQQIPVFSLLQQPIQQPLLVQVLQQTSQQSCPDENGHSLLQVPQQPVIRSVQQMPMQSSSQQMITQQASVQSSQRSQVPPIQQSSVQTVHQPNQTRPSILLEISRAMQQMQSIQPSTSSEQPVSQRIQQMIQVSQQSTPESRRMDSGIASSLLAHLAQIHQQQSNQQMLQQQQLQAVHEPSLGQFIPWQSMGIPVGILQVSASESQPSQQSSQTVHRSLEIPQISLFDLPPQQFMRIIQQCPYNRSSCQESSLQSCQVSSETMHQDSLIQLRRESSIQSRQESSTPLHQQSSVLLRQELSTQLARELFLQSDQGSSGQSRQESSIPVHHESFTGLSAQLARELLLQSGQGSSGQSCQESSRSLRHESFAQLAQLPLTSQIQTLPPETVTSSSRINTLPILNEPVTIFSTDEFQRTSTDGIHDDEEIDEKMESERFISNAENNSSSTTLEAATTEYENLGRLEIAISEASGLENSESQRIVDDNGFDSTVGAIENTAGIMGSVNSHYISGRNDNSSVPFNSDYLASLILTSITTLRSALCNQQTESGIPENDILTSLLLNHALNFTETNHLMDNNRNGDMVMQSRNELHRILAEDEATTQELKERLANLNAKIESLSYVRNNAI</sequence>